<dbReference type="GO" id="GO:0008270">
    <property type="term" value="F:zinc ion binding"/>
    <property type="evidence" value="ECO:0007669"/>
    <property type="project" value="UniProtKB-KW"/>
</dbReference>
<evidence type="ECO:0000256" key="1">
    <source>
        <dbReference type="ARBA" id="ARBA00004123"/>
    </source>
</evidence>
<dbReference type="VEuPathDB" id="FungiDB:MELLADRAFT_104500"/>
<protein>
    <recommendedName>
        <fullName evidence="9">C2H2-type domain-containing protein</fullName>
    </recommendedName>
</protein>
<evidence type="ECO:0000256" key="8">
    <source>
        <dbReference type="SAM" id="MobiDB-lite"/>
    </source>
</evidence>
<dbReference type="InParanoid" id="F4REW8"/>
<dbReference type="PROSITE" id="PS00028">
    <property type="entry name" value="ZINC_FINGER_C2H2_1"/>
    <property type="match status" value="2"/>
</dbReference>
<feature type="region of interest" description="Disordered" evidence="8">
    <location>
        <begin position="102"/>
        <end position="137"/>
    </location>
</feature>
<comment type="subcellular location">
    <subcellularLocation>
        <location evidence="1">Nucleus</location>
    </subcellularLocation>
</comment>
<dbReference type="Gene3D" id="3.30.160.60">
    <property type="entry name" value="Classic Zinc Finger"/>
    <property type="match status" value="3"/>
</dbReference>
<keyword evidence="11" id="KW-1185">Reference proteome</keyword>
<gene>
    <name evidence="10" type="ORF">MELLADRAFT_104500</name>
</gene>
<dbReference type="Pfam" id="PF00096">
    <property type="entry name" value="zf-C2H2"/>
    <property type="match status" value="1"/>
</dbReference>
<evidence type="ECO:0000256" key="3">
    <source>
        <dbReference type="ARBA" id="ARBA00022737"/>
    </source>
</evidence>
<evidence type="ECO:0000313" key="10">
    <source>
        <dbReference type="EMBL" id="EGG09180.1"/>
    </source>
</evidence>
<proteinExistence type="predicted"/>
<dbReference type="AlphaFoldDB" id="F4REW8"/>
<dbReference type="GO" id="GO:0000981">
    <property type="term" value="F:DNA-binding transcription factor activity, RNA polymerase II-specific"/>
    <property type="evidence" value="ECO:0007669"/>
    <property type="project" value="TreeGrafter"/>
</dbReference>
<feature type="compositionally biased region" description="Basic and acidic residues" evidence="8">
    <location>
        <begin position="102"/>
        <end position="118"/>
    </location>
</feature>
<dbReference type="EMBL" id="GL883098">
    <property type="protein sequence ID" value="EGG09180.1"/>
    <property type="molecule type" value="Genomic_DNA"/>
</dbReference>
<dbReference type="SMART" id="SM00355">
    <property type="entry name" value="ZnF_C2H2"/>
    <property type="match status" value="2"/>
</dbReference>
<feature type="compositionally biased region" description="Low complexity" evidence="8">
    <location>
        <begin position="241"/>
        <end position="256"/>
    </location>
</feature>
<evidence type="ECO:0000256" key="4">
    <source>
        <dbReference type="ARBA" id="ARBA00022771"/>
    </source>
</evidence>
<keyword evidence="5" id="KW-0862">Zinc</keyword>
<dbReference type="SUPFAM" id="SSF57667">
    <property type="entry name" value="beta-beta-alpha zinc fingers"/>
    <property type="match status" value="2"/>
</dbReference>
<dbReference type="OrthoDB" id="2498342at2759"/>
<dbReference type="PANTHER" id="PTHR14003:SF20">
    <property type="entry name" value="FINGER DOMAIN PROTEIN, PUTATIVE (AFU_ORTHOLOGUE AFUA_4G10380)-RELATED"/>
    <property type="match status" value="1"/>
</dbReference>
<dbReference type="InterPro" id="IPR036236">
    <property type="entry name" value="Znf_C2H2_sf"/>
</dbReference>
<evidence type="ECO:0000256" key="2">
    <source>
        <dbReference type="ARBA" id="ARBA00022723"/>
    </source>
</evidence>
<feature type="domain" description="C2H2-type" evidence="9">
    <location>
        <begin position="270"/>
        <end position="300"/>
    </location>
</feature>
<accession>F4REW8</accession>
<dbReference type="RefSeq" id="XP_007407540.1">
    <property type="nucleotide sequence ID" value="XM_007407478.1"/>
</dbReference>
<dbReference type="GO" id="GO:0031519">
    <property type="term" value="C:PcG protein complex"/>
    <property type="evidence" value="ECO:0007669"/>
    <property type="project" value="TreeGrafter"/>
</dbReference>
<name>F4REW8_MELLP</name>
<sequence length="357" mass="40034">MDRPKLPPLRMALRQSIEDFDHHSRQSRRTIDSTSTGGRSGLSALHSPGRRSAMLSSYSPSRPGDLSMYSLGSSPLSCTHAHLAASRNSAIYEPLNVIHQSPHDTHVLSPSRGEERTSSHSHSQPVSANPSYLSIPDMNFRRRSNSAVDLTSYQGFPPAHISEYHTRNDFKQASPQTPFLEGGPNSSPEGHHHRRQNRPSDGSLGSSRIDYTNPRSQNSPLYQLHQSVDQSESMNWPGGRSQIPSSSAPFPSPISQNQSNFTDPAPPPKWVCDYVGCGKTFTRGFNLTQHKAAIHRDERRFECAYCAATFYRRNDLARHERSHTGERPYKCECGQSFTRTDLLTRHKHYGNCSYHNP</sequence>
<evidence type="ECO:0000313" key="11">
    <source>
        <dbReference type="Proteomes" id="UP000001072"/>
    </source>
</evidence>
<dbReference type="GO" id="GO:0000978">
    <property type="term" value="F:RNA polymerase II cis-regulatory region sequence-specific DNA binding"/>
    <property type="evidence" value="ECO:0007669"/>
    <property type="project" value="TreeGrafter"/>
</dbReference>
<evidence type="ECO:0000256" key="7">
    <source>
        <dbReference type="PROSITE-ProRule" id="PRU00042"/>
    </source>
</evidence>
<keyword evidence="2" id="KW-0479">Metal-binding</keyword>
<evidence type="ECO:0000256" key="5">
    <source>
        <dbReference type="ARBA" id="ARBA00022833"/>
    </source>
</evidence>
<dbReference type="HOGENOM" id="CLU_900586_0_0_1"/>
<reference evidence="11" key="1">
    <citation type="journal article" date="2011" name="Proc. Natl. Acad. Sci. U.S.A.">
        <title>Obligate biotrophy features unraveled by the genomic analysis of rust fungi.</title>
        <authorList>
            <person name="Duplessis S."/>
            <person name="Cuomo C.A."/>
            <person name="Lin Y.-C."/>
            <person name="Aerts A."/>
            <person name="Tisserant E."/>
            <person name="Veneault-Fourrey C."/>
            <person name="Joly D.L."/>
            <person name="Hacquard S."/>
            <person name="Amselem J."/>
            <person name="Cantarel B.L."/>
            <person name="Chiu R."/>
            <person name="Coutinho P.M."/>
            <person name="Feau N."/>
            <person name="Field M."/>
            <person name="Frey P."/>
            <person name="Gelhaye E."/>
            <person name="Goldberg J."/>
            <person name="Grabherr M.G."/>
            <person name="Kodira C.D."/>
            <person name="Kohler A."/>
            <person name="Kuees U."/>
            <person name="Lindquist E.A."/>
            <person name="Lucas S.M."/>
            <person name="Mago R."/>
            <person name="Mauceli E."/>
            <person name="Morin E."/>
            <person name="Murat C."/>
            <person name="Pangilinan J.L."/>
            <person name="Park R."/>
            <person name="Pearson M."/>
            <person name="Quesneville H."/>
            <person name="Rouhier N."/>
            <person name="Sakthikumar S."/>
            <person name="Salamov A.A."/>
            <person name="Schmutz J."/>
            <person name="Selles B."/>
            <person name="Shapiro H."/>
            <person name="Tanguay P."/>
            <person name="Tuskan G.A."/>
            <person name="Henrissat B."/>
            <person name="Van de Peer Y."/>
            <person name="Rouze P."/>
            <person name="Ellis J.G."/>
            <person name="Dodds P.N."/>
            <person name="Schein J.E."/>
            <person name="Zhong S."/>
            <person name="Hamelin R.C."/>
            <person name="Grigoriev I.V."/>
            <person name="Szabo L.J."/>
            <person name="Martin F."/>
        </authorList>
    </citation>
    <scope>NUCLEOTIDE SEQUENCE [LARGE SCALE GENOMIC DNA]</scope>
    <source>
        <strain evidence="11">98AG31 / pathotype 3-4-7</strain>
    </source>
</reference>
<feature type="region of interest" description="Disordered" evidence="8">
    <location>
        <begin position="172"/>
        <end position="263"/>
    </location>
</feature>
<dbReference type="Proteomes" id="UP000001072">
    <property type="component" value="Unassembled WGS sequence"/>
</dbReference>
<keyword evidence="4 7" id="KW-0863">Zinc-finger</keyword>
<dbReference type="FunFam" id="3.30.160.60:FF:000446">
    <property type="entry name" value="Zinc finger protein"/>
    <property type="match status" value="1"/>
</dbReference>
<keyword evidence="6" id="KW-0539">Nucleus</keyword>
<dbReference type="KEGG" id="mlr:MELLADRAFT_104500"/>
<feature type="region of interest" description="Disordered" evidence="8">
    <location>
        <begin position="17"/>
        <end position="61"/>
    </location>
</feature>
<dbReference type="PROSITE" id="PS50157">
    <property type="entry name" value="ZINC_FINGER_C2H2_2"/>
    <property type="match status" value="2"/>
</dbReference>
<feature type="compositionally biased region" description="Polar residues" evidence="8">
    <location>
        <begin position="199"/>
        <end position="234"/>
    </location>
</feature>
<keyword evidence="3" id="KW-0677">Repeat</keyword>
<feature type="compositionally biased region" description="Polar residues" evidence="8">
    <location>
        <begin position="120"/>
        <end position="132"/>
    </location>
</feature>
<dbReference type="InterPro" id="IPR013087">
    <property type="entry name" value="Znf_C2H2_type"/>
</dbReference>
<organism evidence="11">
    <name type="scientific">Melampsora larici-populina (strain 98AG31 / pathotype 3-4-7)</name>
    <name type="common">Poplar leaf rust fungus</name>
    <dbReference type="NCBI Taxonomy" id="747676"/>
    <lineage>
        <taxon>Eukaryota</taxon>
        <taxon>Fungi</taxon>
        <taxon>Dikarya</taxon>
        <taxon>Basidiomycota</taxon>
        <taxon>Pucciniomycotina</taxon>
        <taxon>Pucciniomycetes</taxon>
        <taxon>Pucciniales</taxon>
        <taxon>Melampsoraceae</taxon>
        <taxon>Melampsora</taxon>
    </lineage>
</organism>
<evidence type="ECO:0000259" key="9">
    <source>
        <dbReference type="PROSITE" id="PS50157"/>
    </source>
</evidence>
<evidence type="ECO:0000256" key="6">
    <source>
        <dbReference type="ARBA" id="ARBA00023242"/>
    </source>
</evidence>
<dbReference type="eggNOG" id="KOG1721">
    <property type="taxonomic scope" value="Eukaryota"/>
</dbReference>
<feature type="domain" description="C2H2-type" evidence="9">
    <location>
        <begin position="301"/>
        <end position="328"/>
    </location>
</feature>
<dbReference type="FunFam" id="3.30.160.60:FF:000145">
    <property type="entry name" value="Zinc finger protein 574"/>
    <property type="match status" value="1"/>
</dbReference>
<dbReference type="PANTHER" id="PTHR14003">
    <property type="entry name" value="TRANSCRIPTIONAL REPRESSOR PROTEIN YY"/>
    <property type="match status" value="1"/>
</dbReference>
<dbReference type="GO" id="GO:0005667">
    <property type="term" value="C:transcription regulator complex"/>
    <property type="evidence" value="ECO:0007669"/>
    <property type="project" value="TreeGrafter"/>
</dbReference>
<dbReference type="GO" id="GO:0000785">
    <property type="term" value="C:chromatin"/>
    <property type="evidence" value="ECO:0007669"/>
    <property type="project" value="TreeGrafter"/>
</dbReference>
<dbReference type="GeneID" id="18922289"/>